<dbReference type="AlphaFoldDB" id="A0A8S9GRT3"/>
<name>A0A8S9GRT3_BRACR</name>
<gene>
    <name evidence="1" type="ORF">F2Q70_00023792</name>
</gene>
<protein>
    <submittedName>
        <fullName evidence="1">Uncharacterized protein</fullName>
    </submittedName>
</protein>
<organism evidence="1">
    <name type="scientific">Brassica cretica</name>
    <name type="common">Mustard</name>
    <dbReference type="NCBI Taxonomy" id="69181"/>
    <lineage>
        <taxon>Eukaryota</taxon>
        <taxon>Viridiplantae</taxon>
        <taxon>Streptophyta</taxon>
        <taxon>Embryophyta</taxon>
        <taxon>Tracheophyta</taxon>
        <taxon>Spermatophyta</taxon>
        <taxon>Magnoliopsida</taxon>
        <taxon>eudicotyledons</taxon>
        <taxon>Gunneridae</taxon>
        <taxon>Pentapetalae</taxon>
        <taxon>rosids</taxon>
        <taxon>malvids</taxon>
        <taxon>Brassicales</taxon>
        <taxon>Brassicaceae</taxon>
        <taxon>Brassiceae</taxon>
        <taxon>Brassica</taxon>
    </lineage>
</organism>
<sequence>MVWSEIVEIISNPPLTPTKTILVRYVFQATVHTIWKECISRRHGEIPRDVSCLIKFVDKTVRLRLLSVQGLCDKHLEKGLITWFEARQDPP</sequence>
<reference evidence="1" key="1">
    <citation type="submission" date="2019-12" db="EMBL/GenBank/DDBJ databases">
        <title>Genome sequencing and annotation of Brassica cretica.</title>
        <authorList>
            <person name="Studholme D.J."/>
            <person name="Sarris P.F."/>
        </authorList>
    </citation>
    <scope>NUCLEOTIDE SEQUENCE</scope>
    <source>
        <strain evidence="1">PFS-102/07</strain>
        <tissue evidence="1">Leaf</tissue>
    </source>
</reference>
<accession>A0A8S9GRT3</accession>
<comment type="caution">
    <text evidence="1">The sequence shown here is derived from an EMBL/GenBank/DDBJ whole genome shotgun (WGS) entry which is preliminary data.</text>
</comment>
<proteinExistence type="predicted"/>
<evidence type="ECO:0000313" key="1">
    <source>
        <dbReference type="EMBL" id="KAF2547444.1"/>
    </source>
</evidence>
<dbReference type="EMBL" id="QGKY02001925">
    <property type="protein sequence ID" value="KAF2547444.1"/>
    <property type="molecule type" value="Genomic_DNA"/>
</dbReference>